<sequence length="113" mass="12992">MVFRMFPKFPILNVHELENKIMEEKEFGSRYAVNPSDSIIWENSYSPDAFSNGCNFGYQNNKILTTELKIGSEKKYSTDSLSQNYENLQTSLSSGIDKISIRISLKKKLINAR</sequence>
<evidence type="ECO:0000313" key="1">
    <source>
        <dbReference type="EMBL" id="CAF0872369.1"/>
    </source>
</evidence>
<dbReference type="Proteomes" id="UP000663879">
    <property type="component" value="Unassembled WGS sequence"/>
</dbReference>
<comment type="caution">
    <text evidence="1">The sequence shown here is derived from an EMBL/GenBank/DDBJ whole genome shotgun (WGS) entry which is preliminary data.</text>
</comment>
<evidence type="ECO:0000313" key="2">
    <source>
        <dbReference type="Proteomes" id="UP000663879"/>
    </source>
</evidence>
<dbReference type="AlphaFoldDB" id="A0A813XV78"/>
<accession>A0A813XV78</accession>
<proteinExistence type="predicted"/>
<organism evidence="1 2">
    <name type="scientific">Brachionus calyciflorus</name>
    <dbReference type="NCBI Taxonomy" id="104777"/>
    <lineage>
        <taxon>Eukaryota</taxon>
        <taxon>Metazoa</taxon>
        <taxon>Spiralia</taxon>
        <taxon>Gnathifera</taxon>
        <taxon>Rotifera</taxon>
        <taxon>Eurotatoria</taxon>
        <taxon>Monogononta</taxon>
        <taxon>Pseudotrocha</taxon>
        <taxon>Ploima</taxon>
        <taxon>Brachionidae</taxon>
        <taxon>Brachionus</taxon>
    </lineage>
</organism>
<keyword evidence="2" id="KW-1185">Reference proteome</keyword>
<protein>
    <submittedName>
        <fullName evidence="1">Uncharacterized protein</fullName>
    </submittedName>
</protein>
<dbReference type="EMBL" id="CAJNOC010001532">
    <property type="protein sequence ID" value="CAF0872369.1"/>
    <property type="molecule type" value="Genomic_DNA"/>
</dbReference>
<name>A0A813XV78_9BILA</name>
<gene>
    <name evidence="1" type="ORF">OXX778_LOCUS10000</name>
</gene>
<reference evidence="1" key="1">
    <citation type="submission" date="2021-02" db="EMBL/GenBank/DDBJ databases">
        <authorList>
            <person name="Nowell W R."/>
        </authorList>
    </citation>
    <scope>NUCLEOTIDE SEQUENCE</scope>
    <source>
        <strain evidence="1">Ploen Becks lab</strain>
    </source>
</reference>